<dbReference type="EMBL" id="CAKKNE010000006">
    <property type="protein sequence ID" value="CAH0379587.1"/>
    <property type="molecule type" value="Genomic_DNA"/>
</dbReference>
<reference evidence="2" key="1">
    <citation type="submission" date="2021-11" db="EMBL/GenBank/DDBJ databases">
        <authorList>
            <consortium name="Genoscope - CEA"/>
            <person name="William W."/>
        </authorList>
    </citation>
    <scope>NUCLEOTIDE SEQUENCE</scope>
</reference>
<organism evidence="2 3">
    <name type="scientific">Pelagomonas calceolata</name>
    <dbReference type="NCBI Taxonomy" id="35677"/>
    <lineage>
        <taxon>Eukaryota</taxon>
        <taxon>Sar</taxon>
        <taxon>Stramenopiles</taxon>
        <taxon>Ochrophyta</taxon>
        <taxon>Pelagophyceae</taxon>
        <taxon>Pelagomonadales</taxon>
        <taxon>Pelagomonadaceae</taxon>
        <taxon>Pelagomonas</taxon>
    </lineage>
</organism>
<dbReference type="Proteomes" id="UP000789595">
    <property type="component" value="Unassembled WGS sequence"/>
</dbReference>
<dbReference type="AlphaFoldDB" id="A0A8J2T1Z8"/>
<comment type="caution">
    <text evidence="2">The sequence shown here is derived from an EMBL/GenBank/DDBJ whole genome shotgun (WGS) entry which is preliminary data.</text>
</comment>
<sequence length="285" mass="31336">MSKKRQLSALVNFVSRLRANRTKARTRAFMRWRLNLEASRAAAAERLSSQILARAAAASARGQRLACVVLASTMLKSWRRSAFRRWRRPRRISLERPTKAIEYRPAEGDRSPTTPVTPPRAIVTWSAPATPSTPLRDRAADRGFNRIASPAENREEAAAAARIAQVGRKIQRLFDAYGDQGLMNQYSFGLMAVDCALVPTLTDDVDEVIAVLGPKEELDFEDFCLALARVGLAHGTGRVAGEADPIRALLVVIASSDGFAQAQRTPSRKSLRDFSPPSPMAALQL</sequence>
<keyword evidence="3" id="KW-1185">Reference proteome</keyword>
<evidence type="ECO:0000313" key="3">
    <source>
        <dbReference type="Proteomes" id="UP000789595"/>
    </source>
</evidence>
<gene>
    <name evidence="2" type="ORF">PECAL_6P12160</name>
</gene>
<accession>A0A8J2T1Z8</accession>
<protein>
    <submittedName>
        <fullName evidence="2">Uncharacterized protein</fullName>
    </submittedName>
</protein>
<feature type="region of interest" description="Disordered" evidence="1">
    <location>
        <begin position="263"/>
        <end position="285"/>
    </location>
</feature>
<proteinExistence type="predicted"/>
<feature type="region of interest" description="Disordered" evidence="1">
    <location>
        <begin position="99"/>
        <end position="120"/>
    </location>
</feature>
<feature type="compositionally biased region" description="Basic and acidic residues" evidence="1">
    <location>
        <begin position="99"/>
        <end position="110"/>
    </location>
</feature>
<name>A0A8J2T1Z8_9STRA</name>
<evidence type="ECO:0000313" key="2">
    <source>
        <dbReference type="EMBL" id="CAH0379587.1"/>
    </source>
</evidence>
<evidence type="ECO:0000256" key="1">
    <source>
        <dbReference type="SAM" id="MobiDB-lite"/>
    </source>
</evidence>